<sequence length="396" mass="42161">MAGPLEGLRVVELGVWVAGPAAGGILADWGADVVKIEPPGGDPARTFGRMLGIQPQDRHHVSPPFQMDNRGKRSVVLDLATADGQSSARELLAGADVFLTNIRTGALRRIGLDFPAVAAANPQLIYGLITGYGSDGPDADRPAYDVAAFWARSGLAHLLTRPGEAPPFQRGGMGDHMAGMTLAGAVCAALVARARTGAGQLVSTSLYRQGAYTVSFDLNTFLLTGHPIAIGQRETMGNPCMNNYTAADGRRFWLVGLQGERHWPALCAAVERTDWLSDERFATGRARAANAVELIAELDTVFAGKTLEEWAEEFSGQPDLFWSPINSMEDVIADEQFHASGGIVYVPDSDGGAVPMVATPADFHGTPAEVRCAAPELGEHTEEVLAELAQWTNRSM</sequence>
<dbReference type="PANTHER" id="PTHR48207:SF3">
    <property type="entry name" value="SUCCINATE--HYDROXYMETHYLGLUTARATE COA-TRANSFERASE"/>
    <property type="match status" value="1"/>
</dbReference>
<protein>
    <submittedName>
        <fullName evidence="2">CoA transferase</fullName>
        <ecNumber evidence="2">2.8.3.-</ecNumber>
    </submittedName>
</protein>
<name>A0ABT8HAK1_MYCAO</name>
<evidence type="ECO:0000313" key="2">
    <source>
        <dbReference type="EMBL" id="MDN4517793.1"/>
    </source>
</evidence>
<organism evidence="2 3">
    <name type="scientific">Mycolicibacterium austroafricanum</name>
    <name type="common">Mycobacterium austroafricanum</name>
    <dbReference type="NCBI Taxonomy" id="39687"/>
    <lineage>
        <taxon>Bacteria</taxon>
        <taxon>Bacillati</taxon>
        <taxon>Actinomycetota</taxon>
        <taxon>Actinomycetes</taxon>
        <taxon>Mycobacteriales</taxon>
        <taxon>Mycobacteriaceae</taxon>
        <taxon>Mycolicibacterium</taxon>
    </lineage>
</organism>
<dbReference type="Gene3D" id="3.30.1540.10">
    <property type="entry name" value="formyl-coa transferase, domain 3"/>
    <property type="match status" value="1"/>
</dbReference>
<proteinExistence type="predicted"/>
<dbReference type="SUPFAM" id="SSF89796">
    <property type="entry name" value="CoA-transferase family III (CaiB/BaiF)"/>
    <property type="match status" value="1"/>
</dbReference>
<dbReference type="InterPro" id="IPR050483">
    <property type="entry name" value="CoA-transferase_III_domain"/>
</dbReference>
<evidence type="ECO:0000313" key="3">
    <source>
        <dbReference type="Proteomes" id="UP001172687"/>
    </source>
</evidence>
<dbReference type="Gene3D" id="3.40.50.10540">
    <property type="entry name" value="Crotonobetainyl-coa:carnitine coa-transferase, domain 1"/>
    <property type="match status" value="1"/>
</dbReference>
<gene>
    <name evidence="2" type="ORF">QYF68_08100</name>
</gene>
<reference evidence="2" key="1">
    <citation type="submission" date="2023-07" db="EMBL/GenBank/DDBJ databases">
        <title>Degradation of tert-butanol by M. austroafricanum TBA100.</title>
        <authorList>
            <person name="Helbich S."/>
            <person name="Vainshtein Y."/>
        </authorList>
    </citation>
    <scope>NUCLEOTIDE SEQUENCE</scope>
    <source>
        <strain evidence="2">TBA100</strain>
    </source>
</reference>
<dbReference type="InterPro" id="IPR044855">
    <property type="entry name" value="CoA-Trfase_III_dom3_sf"/>
</dbReference>
<dbReference type="InterPro" id="IPR023606">
    <property type="entry name" value="CoA-Trfase_III_dom_1_sf"/>
</dbReference>
<accession>A0ABT8HAK1</accession>
<comment type="caution">
    <text evidence="2">The sequence shown here is derived from an EMBL/GenBank/DDBJ whole genome shotgun (WGS) entry which is preliminary data.</text>
</comment>
<keyword evidence="3" id="KW-1185">Reference proteome</keyword>
<keyword evidence="1 2" id="KW-0808">Transferase</keyword>
<dbReference type="Proteomes" id="UP001172687">
    <property type="component" value="Unassembled WGS sequence"/>
</dbReference>
<dbReference type="EC" id="2.8.3.-" evidence="2"/>
<dbReference type="GO" id="GO:0016740">
    <property type="term" value="F:transferase activity"/>
    <property type="evidence" value="ECO:0007669"/>
    <property type="project" value="UniProtKB-KW"/>
</dbReference>
<evidence type="ECO:0000256" key="1">
    <source>
        <dbReference type="ARBA" id="ARBA00022679"/>
    </source>
</evidence>
<dbReference type="PANTHER" id="PTHR48207">
    <property type="entry name" value="SUCCINATE--HYDROXYMETHYLGLUTARATE COA-TRANSFERASE"/>
    <property type="match status" value="1"/>
</dbReference>
<dbReference type="EMBL" id="JAUHTC010000033">
    <property type="protein sequence ID" value="MDN4517793.1"/>
    <property type="molecule type" value="Genomic_DNA"/>
</dbReference>
<dbReference type="InterPro" id="IPR003673">
    <property type="entry name" value="CoA-Trfase_fam_III"/>
</dbReference>
<dbReference type="Pfam" id="PF02515">
    <property type="entry name" value="CoA_transf_3"/>
    <property type="match status" value="1"/>
</dbReference>
<dbReference type="RefSeq" id="WP_105388357.1">
    <property type="nucleotide sequence ID" value="NZ_CP070380.1"/>
</dbReference>